<evidence type="ECO:0000256" key="1">
    <source>
        <dbReference type="ARBA" id="ARBA00022614"/>
    </source>
</evidence>
<protein>
    <submittedName>
        <fullName evidence="3">Uncharacterized protein</fullName>
    </submittedName>
</protein>
<feature type="non-terminal residue" evidence="3">
    <location>
        <position position="1"/>
    </location>
</feature>
<dbReference type="Gene3D" id="3.80.10.10">
    <property type="entry name" value="Ribonuclease Inhibitor"/>
    <property type="match status" value="1"/>
</dbReference>
<name>A0AAV6ZXP4_ENGPU</name>
<dbReference type="InterPro" id="IPR050216">
    <property type="entry name" value="LRR_domain-containing"/>
</dbReference>
<accession>A0AAV6ZXP4</accession>
<proteinExistence type="predicted"/>
<comment type="caution">
    <text evidence="3">The sequence shown here is derived from an EMBL/GenBank/DDBJ whole genome shotgun (WGS) entry which is preliminary data.</text>
</comment>
<dbReference type="EMBL" id="WNYA01000011">
    <property type="protein sequence ID" value="KAG8552050.1"/>
    <property type="molecule type" value="Genomic_DNA"/>
</dbReference>
<keyword evidence="2" id="KW-0677">Repeat</keyword>
<evidence type="ECO:0000313" key="4">
    <source>
        <dbReference type="Proteomes" id="UP000824782"/>
    </source>
</evidence>
<dbReference type="Pfam" id="PF13855">
    <property type="entry name" value="LRR_8"/>
    <property type="match status" value="1"/>
</dbReference>
<organism evidence="3 4">
    <name type="scientific">Engystomops pustulosus</name>
    <name type="common">Tungara frog</name>
    <name type="synonym">Physalaemus pustulosus</name>
    <dbReference type="NCBI Taxonomy" id="76066"/>
    <lineage>
        <taxon>Eukaryota</taxon>
        <taxon>Metazoa</taxon>
        <taxon>Chordata</taxon>
        <taxon>Craniata</taxon>
        <taxon>Vertebrata</taxon>
        <taxon>Euteleostomi</taxon>
        <taxon>Amphibia</taxon>
        <taxon>Batrachia</taxon>
        <taxon>Anura</taxon>
        <taxon>Neobatrachia</taxon>
        <taxon>Hyloidea</taxon>
        <taxon>Leptodactylidae</taxon>
        <taxon>Leiuperinae</taxon>
        <taxon>Engystomops</taxon>
    </lineage>
</organism>
<evidence type="ECO:0000313" key="3">
    <source>
        <dbReference type="EMBL" id="KAG8552050.1"/>
    </source>
</evidence>
<dbReference type="AlphaFoldDB" id="A0AAV6ZXP4"/>
<dbReference type="PANTHER" id="PTHR48051">
    <property type="match status" value="1"/>
</dbReference>
<keyword evidence="4" id="KW-1185">Reference proteome</keyword>
<evidence type="ECO:0000256" key="2">
    <source>
        <dbReference type="ARBA" id="ARBA00022737"/>
    </source>
</evidence>
<dbReference type="GO" id="GO:0005737">
    <property type="term" value="C:cytoplasm"/>
    <property type="evidence" value="ECO:0007669"/>
    <property type="project" value="TreeGrafter"/>
</dbReference>
<sequence>DLSNCALNGFPLGLYLSIGAAAENIYSISLANNGMKSLTGKFFTFFTELQELNLEGNLLAKLPHEVSQSSKLRIINLSKNKFDTFPVELTEIQCIENINLEDNQIKGRWIFFSSGL</sequence>
<dbReference type="InterPro" id="IPR032675">
    <property type="entry name" value="LRR_dom_sf"/>
</dbReference>
<dbReference type="InterPro" id="IPR001611">
    <property type="entry name" value="Leu-rich_rpt"/>
</dbReference>
<keyword evidence="1" id="KW-0433">Leucine-rich repeat</keyword>
<dbReference type="PANTHER" id="PTHR48051:SF1">
    <property type="entry name" value="RAS SUPPRESSOR PROTEIN 1"/>
    <property type="match status" value="1"/>
</dbReference>
<gene>
    <name evidence="3" type="ORF">GDO81_004391</name>
</gene>
<dbReference type="Proteomes" id="UP000824782">
    <property type="component" value="Unassembled WGS sequence"/>
</dbReference>
<dbReference type="PROSITE" id="PS51450">
    <property type="entry name" value="LRR"/>
    <property type="match status" value="1"/>
</dbReference>
<dbReference type="SUPFAM" id="SSF52058">
    <property type="entry name" value="L domain-like"/>
    <property type="match status" value="1"/>
</dbReference>
<reference evidence="3" key="1">
    <citation type="thesis" date="2020" institute="ProQuest LLC" country="789 East Eisenhower Parkway, Ann Arbor, MI, USA">
        <title>Comparative Genomics and Chromosome Evolution.</title>
        <authorList>
            <person name="Mudd A.B."/>
        </authorList>
    </citation>
    <scope>NUCLEOTIDE SEQUENCE</scope>
    <source>
        <strain evidence="3">237g6f4</strain>
        <tissue evidence="3">Blood</tissue>
    </source>
</reference>